<accession>F5Y1K3</accession>
<dbReference type="Pfam" id="PF04851">
    <property type="entry name" value="ResIII"/>
    <property type="match status" value="1"/>
</dbReference>
<dbReference type="Gene3D" id="3.40.50.300">
    <property type="entry name" value="P-loop containing nucleotide triphosphate hydrolases"/>
    <property type="match status" value="1"/>
</dbReference>
<dbReference type="Pfam" id="PF10544">
    <property type="entry name" value="T5orf172"/>
    <property type="match status" value="1"/>
</dbReference>
<dbReference type="OrthoDB" id="9813673at2"/>
<name>F5Y1K3_RAMTT</name>
<evidence type="ECO:0000313" key="3">
    <source>
        <dbReference type="Proteomes" id="UP000008385"/>
    </source>
</evidence>
<dbReference type="PATRIC" id="fig|365046.3.peg.6"/>
<dbReference type="KEGG" id="rta:Rta_00060"/>
<dbReference type="GO" id="GO:0004519">
    <property type="term" value="F:endonuclease activity"/>
    <property type="evidence" value="ECO:0007669"/>
    <property type="project" value="UniProtKB-KW"/>
</dbReference>
<dbReference type="SMART" id="SM00974">
    <property type="entry name" value="T5orf172"/>
    <property type="match status" value="1"/>
</dbReference>
<protein>
    <submittedName>
        <fullName evidence="2">Restriction-modification system, predicted endonuclease-like protein</fullName>
    </submittedName>
</protein>
<gene>
    <name evidence="2" type="ordered locus">Rta_00060</name>
</gene>
<reference evidence="3" key="1">
    <citation type="submission" date="2006-01" db="EMBL/GenBank/DDBJ databases">
        <title>Genome of the cyst-dividing bacterium Ramlibacter tataouinensis.</title>
        <authorList>
            <person name="Barakat M."/>
            <person name="Ortet P."/>
            <person name="De Luca G."/>
            <person name="Jourlin-Castelli C."/>
            <person name="Ansaldi M."/>
            <person name="Py B."/>
            <person name="Fichant G."/>
            <person name="Coutinho P."/>
            <person name="Voulhoux R."/>
            <person name="Bastien O."/>
            <person name="Roy S."/>
            <person name="Marechal E."/>
            <person name="Henrissat B."/>
            <person name="Quentin Y."/>
            <person name="Noirot P."/>
            <person name="Filloux A."/>
            <person name="Mejean V."/>
            <person name="DuBow M."/>
            <person name="Barras F."/>
            <person name="Heulin T."/>
        </authorList>
    </citation>
    <scope>NUCLEOTIDE SEQUENCE [LARGE SCALE GENOMIC DNA]</scope>
    <source>
        <strain evidence="3">ATCC BAA-407 / DSM 14655 / LMG 21543 / TTB310</strain>
    </source>
</reference>
<proteinExistence type="predicted"/>
<dbReference type="RefSeq" id="WP_013899298.1">
    <property type="nucleotide sequence ID" value="NC_015677.1"/>
</dbReference>
<evidence type="ECO:0000313" key="2">
    <source>
        <dbReference type="EMBL" id="AEG91065.1"/>
    </source>
</evidence>
<organism evidence="2 3">
    <name type="scientific">Ramlibacter tataouinensis (strain ATCC BAA-407 / DSM 14655 / LMG 21543 / TTB310)</name>
    <dbReference type="NCBI Taxonomy" id="365046"/>
    <lineage>
        <taxon>Bacteria</taxon>
        <taxon>Pseudomonadati</taxon>
        <taxon>Pseudomonadota</taxon>
        <taxon>Betaproteobacteria</taxon>
        <taxon>Burkholderiales</taxon>
        <taxon>Comamonadaceae</taxon>
        <taxon>Ramlibacter</taxon>
    </lineage>
</organism>
<dbReference type="InterPro" id="IPR027417">
    <property type="entry name" value="P-loop_NTPase"/>
</dbReference>
<dbReference type="AlphaFoldDB" id="F5Y1K3"/>
<dbReference type="Proteomes" id="UP000008385">
    <property type="component" value="Chromosome"/>
</dbReference>
<dbReference type="GO" id="GO:0003677">
    <property type="term" value="F:DNA binding"/>
    <property type="evidence" value="ECO:0007669"/>
    <property type="project" value="InterPro"/>
</dbReference>
<keyword evidence="2" id="KW-0378">Hydrolase</keyword>
<reference evidence="2 3" key="2">
    <citation type="journal article" date="2011" name="PLoS ONE">
        <title>The Cyst-Dividing Bacterium Ramlibacter tataouinensis TTB310 Genome Reveals a Well-Stocked Toolbox for Adaptation to a Desert Environment.</title>
        <authorList>
            <person name="De Luca G."/>
            <person name="Barakat M."/>
            <person name="Ortet P."/>
            <person name="Fochesato S."/>
            <person name="Jourlin-Castelli C."/>
            <person name="Ansaldi M."/>
            <person name="Py B."/>
            <person name="Fichant G."/>
            <person name="Coutinho P.M."/>
            <person name="Voulhoux R."/>
            <person name="Bastien O."/>
            <person name="Marechal E."/>
            <person name="Henrissat B."/>
            <person name="Quentin Y."/>
            <person name="Noirot P."/>
            <person name="Filloux A."/>
            <person name="Mejean V."/>
            <person name="Dubow M.S."/>
            <person name="Barras F."/>
            <person name="Barbe V."/>
            <person name="Weissenbach J."/>
            <person name="Mihalcescu I."/>
            <person name="Vermeglio A."/>
            <person name="Achouak W."/>
            <person name="Heulin T."/>
        </authorList>
    </citation>
    <scope>NUCLEOTIDE SEQUENCE [LARGE SCALE GENOMIC DNA]</scope>
    <source>
        <strain evidence="3">ATCC BAA-407 / DSM 14655 / LMG 21543 / TTB310</strain>
    </source>
</reference>
<sequence>MSKPTVEEILALKPEARPRIYAYSIDDEAHKGLLKIGQTTRNVKRRVAEQVKTAAIKNYKIELDEFAERSDGTIFTDHHVRATLVKKGFKNAELEWMRCTVADVRTVVTELRTNQQLTGTHHATFPMRQEQAEAVRKTHAYFHSIWKEDMHAVPRFLWNAKMRFGKTFTTYQLAKKLGAKRVLVVTFKPAVEDAWQTDLESHADFDGWQYLSRNSDKDPTKIDRRKPVIYFGSFQDLLGRDLAGNIKPKNEWLHEVRWDLVVFDEYHFGAWRETAKELFEGEEDAISKKEAKLEYATAMEEVNETLHVLSEPEAEFLPITTKAYLYLSGTPFKALATGEFIEEQSFNWTYTDEQRAKAEFAARWPGEWNPYGALPQMRLLTYQMPDELVAIASAGEFDEFDLNEFFAASGTGKGAKFKHKSDVQKWLDIIRGSYTPQVVAHLKTGTRPPFPYSDVRLLPYLQHSFWFLPNVAACHAMANLLAERHNTFWHGYDVVVAAGASAGIGLDALLPVRKAIESGFDTRTVTLSCGKLTTGVTVPQWSSILMLRNLKSPETYFQAAFRVQSPWSIKNPNGDNPNEEEILKPVCFVFDFAPTRALRQLSEYGIGLSPNDPNPENAVKDLVSFLPVLAYDGANMTQVDAGGILDIAMAGTSATLLARKWESALLVNVDNDTLRRILDNPEAMAAVERIEGWRSLGDNVIETIINKSDKVKDLKNKAKERDLTPKQEKQLTEEEKEYKSKRKLVQEKLIKFATRVPAFMYLTDFRENTLKDVITKLEPDLFLAVTGLTVKDFHLLVRLKVFNTEQMNQAVFAFRRYEDASLRYTGIESHEGLTHFGLYDTVVARD</sequence>
<dbReference type="eggNOG" id="COG4096">
    <property type="taxonomic scope" value="Bacteria"/>
</dbReference>
<dbReference type="STRING" id="365046.Rta_00060"/>
<dbReference type="EMBL" id="CP000245">
    <property type="protein sequence ID" value="AEG91065.1"/>
    <property type="molecule type" value="Genomic_DNA"/>
</dbReference>
<keyword evidence="2" id="KW-0540">Nuclease</keyword>
<dbReference type="HOGENOM" id="CLU_014749_0_0_4"/>
<dbReference type="InterPro" id="IPR018306">
    <property type="entry name" value="Phage_T5_Orf172_DNA-bd"/>
</dbReference>
<feature type="domain" description="Bacteriophage T5 Orf172 DNA-binding" evidence="1">
    <location>
        <begin position="28"/>
        <end position="111"/>
    </location>
</feature>
<dbReference type="InterPro" id="IPR006935">
    <property type="entry name" value="Helicase/UvrB_N"/>
</dbReference>
<keyword evidence="3" id="KW-1185">Reference proteome</keyword>
<dbReference type="REBASE" id="36491">
    <property type="entry name" value="Rta310ORF60P"/>
</dbReference>
<dbReference type="GO" id="GO:0016787">
    <property type="term" value="F:hydrolase activity"/>
    <property type="evidence" value="ECO:0007669"/>
    <property type="project" value="InterPro"/>
</dbReference>
<evidence type="ECO:0000259" key="1">
    <source>
        <dbReference type="SMART" id="SM00974"/>
    </source>
</evidence>
<keyword evidence="2" id="KW-0255">Endonuclease</keyword>
<dbReference type="GO" id="GO:0005524">
    <property type="term" value="F:ATP binding"/>
    <property type="evidence" value="ECO:0007669"/>
    <property type="project" value="InterPro"/>
</dbReference>
<dbReference type="SUPFAM" id="SSF52540">
    <property type="entry name" value="P-loop containing nucleoside triphosphate hydrolases"/>
    <property type="match status" value="1"/>
</dbReference>